<dbReference type="SUPFAM" id="SSF51445">
    <property type="entry name" value="(Trans)glycosidases"/>
    <property type="match status" value="1"/>
</dbReference>
<comment type="catalytic activity">
    <reaction evidence="1">
        <text>Hydrolysis of terminal non-reducing alpha-L-arabinofuranoside residues in alpha-L-arabinosides.</text>
        <dbReference type="EC" id="3.2.1.55"/>
    </reaction>
</comment>
<organism evidence="8 9">
    <name type="scientific">Xylanibacter brevis</name>
    <dbReference type="NCBI Taxonomy" id="83231"/>
    <lineage>
        <taxon>Bacteria</taxon>
        <taxon>Pseudomonadati</taxon>
        <taxon>Bacteroidota</taxon>
        <taxon>Bacteroidia</taxon>
        <taxon>Bacteroidales</taxon>
        <taxon>Prevotellaceae</taxon>
        <taxon>Xylanibacter</taxon>
    </lineage>
</organism>
<dbReference type="InterPro" id="IPR017853">
    <property type="entry name" value="GH"/>
</dbReference>
<keyword evidence="6" id="KW-0325">Glycoprotein</keyword>
<evidence type="ECO:0000256" key="5">
    <source>
        <dbReference type="ARBA" id="ARBA00022801"/>
    </source>
</evidence>
<feature type="domain" description="Alpha-L-arabinofuranosidase C-terminal" evidence="7">
    <location>
        <begin position="422"/>
        <end position="776"/>
    </location>
</feature>
<dbReference type="InterPro" id="IPR008979">
    <property type="entry name" value="Galactose-bd-like_sf"/>
</dbReference>
<accession>A0ABS9CJL3</accession>
<keyword evidence="9" id="KW-1185">Reference proteome</keyword>
<evidence type="ECO:0000256" key="2">
    <source>
        <dbReference type="ARBA" id="ARBA00007186"/>
    </source>
</evidence>
<comment type="caution">
    <text evidence="8">The sequence shown here is derived from an EMBL/GenBank/DDBJ whole genome shotgun (WGS) entry which is preliminary data.</text>
</comment>
<dbReference type="InterPro" id="IPR010720">
    <property type="entry name" value="Alpha-L-AF_C"/>
</dbReference>
<evidence type="ECO:0000259" key="7">
    <source>
        <dbReference type="SMART" id="SM00813"/>
    </source>
</evidence>
<name>A0ABS9CJL3_9BACT</name>
<comment type="similarity">
    <text evidence="2">Belongs to the glycosyl hydrolase 51 family.</text>
</comment>
<dbReference type="RefSeq" id="WP_301638216.1">
    <property type="nucleotide sequence ID" value="NZ_JADYTN010000016.1"/>
</dbReference>
<dbReference type="PANTHER" id="PTHR31776:SF0">
    <property type="entry name" value="ALPHA-L-ARABINOFURANOSIDASE 1"/>
    <property type="match status" value="1"/>
</dbReference>
<dbReference type="SUPFAM" id="SSF49785">
    <property type="entry name" value="Galactose-binding domain-like"/>
    <property type="match status" value="1"/>
</dbReference>
<dbReference type="Proteomes" id="UP001200470">
    <property type="component" value="Unassembled WGS sequence"/>
</dbReference>
<dbReference type="SUPFAM" id="SSF51011">
    <property type="entry name" value="Glycosyl hydrolase domain"/>
    <property type="match status" value="1"/>
</dbReference>
<dbReference type="Gene3D" id="2.60.120.260">
    <property type="entry name" value="Galactose-binding domain-like"/>
    <property type="match status" value="1"/>
</dbReference>
<dbReference type="SMART" id="SM00813">
    <property type="entry name" value="Alpha-L-AF_C"/>
    <property type="match status" value="1"/>
</dbReference>
<dbReference type="Pfam" id="PF22848">
    <property type="entry name" value="ASD1_dom"/>
    <property type="match status" value="1"/>
</dbReference>
<keyword evidence="5" id="KW-0378">Hydrolase</keyword>
<evidence type="ECO:0000256" key="3">
    <source>
        <dbReference type="ARBA" id="ARBA00012670"/>
    </source>
</evidence>
<dbReference type="EMBL" id="JADYTN010000016">
    <property type="protein sequence ID" value="MCF2564081.1"/>
    <property type="molecule type" value="Genomic_DNA"/>
</dbReference>
<dbReference type="PANTHER" id="PTHR31776">
    <property type="entry name" value="ALPHA-L-ARABINOFURANOSIDASE 1"/>
    <property type="match status" value="1"/>
</dbReference>
<dbReference type="InterPro" id="IPR051563">
    <property type="entry name" value="Glycosyl_Hydrolase_51"/>
</dbReference>
<evidence type="ECO:0000313" key="9">
    <source>
        <dbReference type="Proteomes" id="UP001200470"/>
    </source>
</evidence>
<sequence>MAMTAAAQKTTITIDVNKPLHAVSPTLFGIFLEDINLSVDGGLYPELVRNRSFEDADSLCFWQFRSLQGEAKVRKADLSNAKNPAVPLNARNRQFLNVDVQGDFTLSNDGYWGMNVEKGEKYDFSIALRTPNSYQGNMKAKIVVGDNVLAETDISDVTGHWKYTKATLIPTEASTNAQLVIEGNGKGEVCMDMISLIPQKRWGKSGVRKDLGEALDNLHPTFLRFPGGCWVEGEVISQRYQWKNTIGNIDSRIPLWNIWGYTATHGIGYHEYLQLAEDLGAEPLFCINAGVSHKETIPSDEIDQWIQDALDAIEYANGPVTSVWGAARARNGHPAPFNLKYIEVGNENFGSVYFKNFELIANAIKTRFPEMQIISNDWSGSHPSTPSHAMIDEHYYNTPDWFILNANKYDNRKRGGEKVFIGEYAVTSQCGKGNLRGAIGEAAFMTGLERNSDVVAMAAYAPLFCNVEHQRWPINLINYDNHRWYGLPSYYVQQMFAENQGTVTLPVSVTGSPLVDIPSSSGGIGLGTWNNTAEFKDLKVTTPKGKVLYQNNFSSGIDDWEMQGDGEWNVSNGVLSQNSLAAEVTAFVGNDNWREYVVTLKARKLSGENGFQIYFHHQKGENNRTRWDIGGYSNSISQMQTIMDSHSINYSIEPGRWYNIRLEVSPLTVKGYIDGKLVQQASLTDINRKTVCASAQKDEKSGDIIVKVVNTGNKDLTTKVLLNGIGKVADLAEATVLSSGSSLDENSLDAPTKVVPHKEQVRINGNHLVHKFPANSVTVFRISKK</sequence>
<dbReference type="Pfam" id="PF06964">
    <property type="entry name" value="Alpha-L-AF_C"/>
    <property type="match status" value="1"/>
</dbReference>
<reference evidence="8 9" key="1">
    <citation type="submission" date="2020-12" db="EMBL/GenBank/DDBJ databases">
        <title>Whole genome sequences of gut porcine anaerobes.</title>
        <authorList>
            <person name="Kubasova T."/>
            <person name="Jahodarova E."/>
            <person name="Rychlik I."/>
        </authorList>
    </citation>
    <scope>NUCLEOTIDE SEQUENCE [LARGE SCALE GENOMIC DNA]</scope>
    <source>
        <strain evidence="8 9">An925</strain>
    </source>
</reference>
<protein>
    <recommendedName>
        <fullName evidence="3">non-reducing end alpha-L-arabinofuranosidase</fullName>
        <ecNumber evidence="3">3.2.1.55</ecNumber>
    </recommendedName>
</protein>
<gene>
    <name evidence="8" type="ORF">I6E12_08145</name>
</gene>
<keyword evidence="4" id="KW-0732">Signal</keyword>
<dbReference type="InterPro" id="IPR055235">
    <property type="entry name" value="ASD1_cat"/>
</dbReference>
<evidence type="ECO:0000256" key="4">
    <source>
        <dbReference type="ARBA" id="ARBA00022729"/>
    </source>
</evidence>
<dbReference type="EC" id="3.2.1.55" evidence="3"/>
<dbReference type="Gene3D" id="2.60.40.1180">
    <property type="entry name" value="Golgi alpha-mannosidase II"/>
    <property type="match status" value="1"/>
</dbReference>
<evidence type="ECO:0000256" key="6">
    <source>
        <dbReference type="ARBA" id="ARBA00023180"/>
    </source>
</evidence>
<evidence type="ECO:0000256" key="1">
    <source>
        <dbReference type="ARBA" id="ARBA00001462"/>
    </source>
</evidence>
<proteinExistence type="inferred from homology"/>
<dbReference type="InterPro" id="IPR013780">
    <property type="entry name" value="Glyco_hydro_b"/>
</dbReference>
<dbReference type="Gene3D" id="3.20.20.80">
    <property type="entry name" value="Glycosidases"/>
    <property type="match status" value="1"/>
</dbReference>
<evidence type="ECO:0000313" key="8">
    <source>
        <dbReference type="EMBL" id="MCF2564081.1"/>
    </source>
</evidence>